<comment type="catalytic activity">
    <reaction evidence="2">
        <text>a fatty acyl-CoA + H2O = a fatty acid + CoA + H(+)</text>
        <dbReference type="Rhea" id="RHEA:16781"/>
        <dbReference type="ChEBI" id="CHEBI:15377"/>
        <dbReference type="ChEBI" id="CHEBI:15378"/>
        <dbReference type="ChEBI" id="CHEBI:28868"/>
        <dbReference type="ChEBI" id="CHEBI:57287"/>
        <dbReference type="ChEBI" id="CHEBI:77636"/>
        <dbReference type="EC" id="3.1.2.20"/>
    </reaction>
</comment>
<keyword evidence="1" id="KW-0378">Hydrolase</keyword>
<evidence type="ECO:0000256" key="4">
    <source>
        <dbReference type="ARBA" id="ARBA00038381"/>
    </source>
</evidence>
<evidence type="ECO:0000259" key="8">
    <source>
        <dbReference type="Pfam" id="PF03061"/>
    </source>
</evidence>
<comment type="caution">
    <text evidence="9">The sequence shown here is derived from an EMBL/GenBank/DDBJ whole genome shotgun (WGS) entry which is preliminary data.</text>
</comment>
<dbReference type="InterPro" id="IPR029069">
    <property type="entry name" value="HotDog_dom_sf"/>
</dbReference>
<dbReference type="PANTHER" id="PTHR43240:SF20">
    <property type="entry name" value="MEDIUM_LONG-CHAIN ACYL-COA THIOESTERASE YIGI"/>
    <property type="match status" value="1"/>
</dbReference>
<protein>
    <recommendedName>
        <fullName evidence="6">Medium/long-chain acyl-CoA thioesterase YigI</fullName>
        <ecNumber evidence="5">3.1.2.20</ecNumber>
    </recommendedName>
</protein>
<name>A0A2T6B529_9RHOB</name>
<sequence length="135" mass="14263">MEQRIRDSFAAQSLMQTFGATVAEVAPGRVVLEAPIGEGARQQHGAGHAGLTFALADTAAGYAALTLMPEGREVMTVEAKINLMSPCIGDRLIARGEVAKAGRRLTVCRAEVVALRDGRETCIALMQATMIPVDP</sequence>
<accession>A0A2T6B529</accession>
<reference evidence="9 10" key="1">
    <citation type="submission" date="2018-04" db="EMBL/GenBank/DDBJ databases">
        <title>Genomic Encyclopedia of Archaeal and Bacterial Type Strains, Phase II (KMG-II): from individual species to whole genera.</title>
        <authorList>
            <person name="Goeker M."/>
        </authorList>
    </citation>
    <scope>NUCLEOTIDE SEQUENCE [LARGE SCALE GENOMIC DNA]</scope>
    <source>
        <strain evidence="9 10">DSM 21823</strain>
    </source>
</reference>
<dbReference type="InterPro" id="IPR006683">
    <property type="entry name" value="Thioestr_dom"/>
</dbReference>
<evidence type="ECO:0000313" key="9">
    <source>
        <dbReference type="EMBL" id="PTX51143.1"/>
    </source>
</evidence>
<dbReference type="Proteomes" id="UP000244224">
    <property type="component" value="Unassembled WGS sequence"/>
</dbReference>
<dbReference type="OrthoDB" id="9806185at2"/>
<dbReference type="Pfam" id="PF03061">
    <property type="entry name" value="4HBT"/>
    <property type="match status" value="1"/>
</dbReference>
<dbReference type="SUPFAM" id="SSF54637">
    <property type="entry name" value="Thioesterase/thiol ester dehydrase-isomerase"/>
    <property type="match status" value="1"/>
</dbReference>
<dbReference type="Gene3D" id="3.10.129.10">
    <property type="entry name" value="Hotdog Thioesterase"/>
    <property type="match status" value="1"/>
</dbReference>
<comment type="catalytic activity">
    <reaction evidence="3">
        <text>a long-chain fatty acyl-CoA + H2O = a long-chain fatty acid + CoA + H(+)</text>
        <dbReference type="Rhea" id="RHEA:67680"/>
        <dbReference type="ChEBI" id="CHEBI:15377"/>
        <dbReference type="ChEBI" id="CHEBI:15378"/>
        <dbReference type="ChEBI" id="CHEBI:57287"/>
        <dbReference type="ChEBI" id="CHEBI:57560"/>
        <dbReference type="ChEBI" id="CHEBI:83139"/>
    </reaction>
</comment>
<evidence type="ECO:0000256" key="1">
    <source>
        <dbReference type="ARBA" id="ARBA00022801"/>
    </source>
</evidence>
<dbReference type="PANTHER" id="PTHR43240">
    <property type="entry name" value="1,4-DIHYDROXY-2-NAPHTHOYL-COA THIOESTERASE 1"/>
    <property type="match status" value="1"/>
</dbReference>
<evidence type="ECO:0000256" key="7">
    <source>
        <dbReference type="ARBA" id="ARBA00048062"/>
    </source>
</evidence>
<evidence type="ECO:0000256" key="3">
    <source>
        <dbReference type="ARBA" id="ARBA00036002"/>
    </source>
</evidence>
<gene>
    <name evidence="9" type="ORF">C8N34_104262</name>
</gene>
<dbReference type="AlphaFoldDB" id="A0A2T6B529"/>
<evidence type="ECO:0000313" key="10">
    <source>
        <dbReference type="Proteomes" id="UP000244224"/>
    </source>
</evidence>
<dbReference type="CDD" id="cd03443">
    <property type="entry name" value="PaaI_thioesterase"/>
    <property type="match status" value="1"/>
</dbReference>
<organism evidence="9 10">
    <name type="scientific">Gemmobacter caeni</name>
    <dbReference type="NCBI Taxonomy" id="589035"/>
    <lineage>
        <taxon>Bacteria</taxon>
        <taxon>Pseudomonadati</taxon>
        <taxon>Pseudomonadota</taxon>
        <taxon>Alphaproteobacteria</taxon>
        <taxon>Rhodobacterales</taxon>
        <taxon>Paracoccaceae</taxon>
        <taxon>Gemmobacter</taxon>
    </lineage>
</organism>
<dbReference type="EC" id="3.1.2.20" evidence="5"/>
<dbReference type="NCBIfam" id="TIGR00369">
    <property type="entry name" value="unchar_dom_1"/>
    <property type="match status" value="1"/>
</dbReference>
<proteinExistence type="inferred from homology"/>
<keyword evidence="10" id="KW-1185">Reference proteome</keyword>
<dbReference type="RefSeq" id="WP_108128503.1">
    <property type="nucleotide sequence ID" value="NZ_QBKP01000004.1"/>
</dbReference>
<dbReference type="InterPro" id="IPR003736">
    <property type="entry name" value="PAAI_dom"/>
</dbReference>
<comment type="similarity">
    <text evidence="4">Belongs to the YigI thioesterase family.</text>
</comment>
<evidence type="ECO:0000256" key="5">
    <source>
        <dbReference type="ARBA" id="ARBA00038894"/>
    </source>
</evidence>
<feature type="domain" description="Thioesterase" evidence="8">
    <location>
        <begin position="45"/>
        <end position="117"/>
    </location>
</feature>
<comment type="catalytic activity">
    <reaction evidence="7">
        <text>a medium-chain fatty acyl-CoA + H2O = a medium-chain fatty acid + CoA + H(+)</text>
        <dbReference type="Rhea" id="RHEA:68184"/>
        <dbReference type="ChEBI" id="CHEBI:15377"/>
        <dbReference type="ChEBI" id="CHEBI:15378"/>
        <dbReference type="ChEBI" id="CHEBI:57287"/>
        <dbReference type="ChEBI" id="CHEBI:59558"/>
        <dbReference type="ChEBI" id="CHEBI:90546"/>
    </reaction>
</comment>
<dbReference type="GO" id="GO:0047617">
    <property type="term" value="F:fatty acyl-CoA hydrolase activity"/>
    <property type="evidence" value="ECO:0007669"/>
    <property type="project" value="UniProtKB-EC"/>
</dbReference>
<dbReference type="EMBL" id="QBKP01000004">
    <property type="protein sequence ID" value="PTX51143.1"/>
    <property type="molecule type" value="Genomic_DNA"/>
</dbReference>
<evidence type="ECO:0000256" key="6">
    <source>
        <dbReference type="ARBA" id="ARBA00040062"/>
    </source>
</evidence>
<evidence type="ECO:0000256" key="2">
    <source>
        <dbReference type="ARBA" id="ARBA00035880"/>
    </source>
</evidence>